<accession>A0A9P3LS92</accession>
<gene>
    <name evidence="2" type="ORF">EMPS_01099</name>
</gene>
<dbReference type="AlphaFoldDB" id="A0A9P3LS92"/>
<reference evidence="2" key="2">
    <citation type="journal article" date="2022" name="Microbiol. Resour. Announc.">
        <title>Whole-Genome Sequence of Entomortierella parvispora E1425, a Mucoromycotan Fungus Associated with Burkholderiaceae-Related Endosymbiotic Bacteria.</title>
        <authorList>
            <person name="Herlambang A."/>
            <person name="Guo Y."/>
            <person name="Takashima Y."/>
            <person name="Narisawa K."/>
            <person name="Ohta H."/>
            <person name="Nishizawa T."/>
        </authorList>
    </citation>
    <scope>NUCLEOTIDE SEQUENCE</scope>
    <source>
        <strain evidence="2">E1425</strain>
    </source>
</reference>
<evidence type="ECO:0000256" key="1">
    <source>
        <dbReference type="SAM" id="SignalP"/>
    </source>
</evidence>
<organism evidence="2 3">
    <name type="scientific">Entomortierella parvispora</name>
    <dbReference type="NCBI Taxonomy" id="205924"/>
    <lineage>
        <taxon>Eukaryota</taxon>
        <taxon>Fungi</taxon>
        <taxon>Fungi incertae sedis</taxon>
        <taxon>Mucoromycota</taxon>
        <taxon>Mortierellomycotina</taxon>
        <taxon>Mortierellomycetes</taxon>
        <taxon>Mortierellales</taxon>
        <taxon>Mortierellaceae</taxon>
        <taxon>Entomortierella</taxon>
    </lineage>
</organism>
<comment type="caution">
    <text evidence="2">The sequence shown here is derived from an EMBL/GenBank/DDBJ whole genome shotgun (WGS) entry which is preliminary data.</text>
</comment>
<dbReference type="OrthoDB" id="2424660at2759"/>
<dbReference type="EMBL" id="BQFW01000002">
    <property type="protein sequence ID" value="GJJ68753.1"/>
    <property type="molecule type" value="Genomic_DNA"/>
</dbReference>
<proteinExistence type="predicted"/>
<evidence type="ECO:0000313" key="3">
    <source>
        <dbReference type="Proteomes" id="UP000827284"/>
    </source>
</evidence>
<name>A0A9P3LS92_9FUNG</name>
<feature type="signal peptide" evidence="1">
    <location>
        <begin position="1"/>
        <end position="20"/>
    </location>
</feature>
<feature type="chain" id="PRO_5040394376" evidence="1">
    <location>
        <begin position="21"/>
        <end position="271"/>
    </location>
</feature>
<keyword evidence="3" id="KW-1185">Reference proteome</keyword>
<reference evidence="2" key="1">
    <citation type="submission" date="2021-11" db="EMBL/GenBank/DDBJ databases">
        <authorList>
            <person name="Herlambang A."/>
            <person name="Guo Y."/>
            <person name="Takashima Y."/>
            <person name="Nishizawa T."/>
        </authorList>
    </citation>
    <scope>NUCLEOTIDE SEQUENCE</scope>
    <source>
        <strain evidence="2">E1425</strain>
    </source>
</reference>
<evidence type="ECO:0000313" key="2">
    <source>
        <dbReference type="EMBL" id="GJJ68753.1"/>
    </source>
</evidence>
<protein>
    <submittedName>
        <fullName evidence="2">Uncharacterized protein</fullName>
    </submittedName>
</protein>
<sequence length="271" mass="28805">MKIFTSLALALTVLAATTSAAPSPSPADAVGGLLQSMTGAVPFGGAGGQPMTETASPASILRKRHGGSHADAVLDAIVNINTKIVAKALLTLKTHLCSDIRAKIHVAASGLLSADTVVIVPKISAKVETETHSAINNKVDTDAKVLVLDKVRQHGHECIIRRCPYLDDRCISKHAREIVKDVEALVRVDVLHLFVALKVNLMTHVRTKVGVVLRNLGINLLLEQIHVQGKIDAAAEVDVHLDTCSHIIVKGLHATVLPHAISVIRKICRGN</sequence>
<keyword evidence="1" id="KW-0732">Signal</keyword>
<dbReference type="Proteomes" id="UP000827284">
    <property type="component" value="Unassembled WGS sequence"/>
</dbReference>